<dbReference type="AlphaFoldDB" id="A0A076LLD4"/>
<feature type="transmembrane region" description="Helical" evidence="1">
    <location>
        <begin position="175"/>
        <end position="197"/>
    </location>
</feature>
<feature type="transmembrane region" description="Helical" evidence="1">
    <location>
        <begin position="62"/>
        <end position="82"/>
    </location>
</feature>
<evidence type="ECO:0000256" key="1">
    <source>
        <dbReference type="SAM" id="Phobius"/>
    </source>
</evidence>
<evidence type="ECO:0000313" key="4">
    <source>
        <dbReference type="Proteomes" id="UP000028681"/>
    </source>
</evidence>
<proteinExistence type="predicted"/>
<dbReference type="Proteomes" id="UP000028681">
    <property type="component" value="Chromosome"/>
</dbReference>
<evidence type="ECO:0000259" key="2">
    <source>
        <dbReference type="Pfam" id="PF01578"/>
    </source>
</evidence>
<dbReference type="EMBL" id="CP006664">
    <property type="protein sequence ID" value="AIJ07537.1"/>
    <property type="molecule type" value="Genomic_DNA"/>
</dbReference>
<sequence length="262" mass="29046">MPEFAITAMIAYLLSLGLIVPGLARNNRAYRRLALTFAAAALLCHAIALYQRIFDVSAGQNLSLLNMGSSVSLLICLVMTVVASRDRGWFLLPIVYSFALINLGLASFVPGEFITHLEASPSLLFHIGLALFSYATLIIAALYAFQVAWMDHLLKNKKLSLRADMPPLMSIERKMFHITQVGVVLLTLTLISGSLYMAQLFSAENMHKALLSLLAWCVYIILLWGHYRRGWRGRPVVWCNLAGAALLTLAYFGSRIILDLAQ</sequence>
<reference evidence="3 4" key="1">
    <citation type="journal article" date="2012" name="PLoS ONE">
        <title>Edwardsiella comparative phylogenomics reveal the new intra/inter-species taxonomic relationships, virulence evolution and niche adaptation mechanisms.</title>
        <authorList>
            <person name="Yang M."/>
            <person name="Lv Y."/>
            <person name="Xiao J."/>
            <person name="Wu H."/>
            <person name="Zheng H."/>
            <person name="Liu Q."/>
            <person name="Zhang Y."/>
            <person name="Wang Q."/>
        </authorList>
    </citation>
    <scope>NUCLEOTIDE SEQUENCE [LARGE SCALE GENOMIC DNA]</scope>
    <source>
        <strain evidence="4">080813</strain>
    </source>
</reference>
<dbReference type="HOGENOM" id="CLU_049710_1_2_6"/>
<dbReference type="InterPro" id="IPR002541">
    <property type="entry name" value="Cyt_c_assembly"/>
</dbReference>
<feature type="transmembrane region" description="Helical" evidence="1">
    <location>
        <begin position="89"/>
        <end position="109"/>
    </location>
</feature>
<dbReference type="GO" id="GO:0005886">
    <property type="term" value="C:plasma membrane"/>
    <property type="evidence" value="ECO:0007669"/>
    <property type="project" value="TreeGrafter"/>
</dbReference>
<feature type="domain" description="Cytochrome c assembly protein" evidence="2">
    <location>
        <begin position="38"/>
        <end position="257"/>
    </location>
</feature>
<feature type="transmembrane region" description="Helical" evidence="1">
    <location>
        <begin position="209"/>
        <end position="225"/>
    </location>
</feature>
<dbReference type="PANTHER" id="PTHR38034">
    <property type="entry name" value="INNER MEMBRANE PROTEIN YPJD"/>
    <property type="match status" value="1"/>
</dbReference>
<protein>
    <submittedName>
        <fullName evidence="3">Cytochrome C assembly protein</fullName>
    </submittedName>
</protein>
<evidence type="ECO:0000313" key="3">
    <source>
        <dbReference type="EMBL" id="AIJ07537.1"/>
    </source>
</evidence>
<dbReference type="RefSeq" id="WP_034164609.1">
    <property type="nucleotide sequence ID" value="NZ_CP006664.1"/>
</dbReference>
<keyword evidence="1" id="KW-0472">Membrane</keyword>
<feature type="transmembrane region" description="Helical" evidence="1">
    <location>
        <begin position="6"/>
        <end position="24"/>
    </location>
</feature>
<keyword evidence="1" id="KW-0812">Transmembrane</keyword>
<dbReference type="KEGG" id="ete:ETEE_1073"/>
<dbReference type="InterPro" id="IPR052372">
    <property type="entry name" value="YpjD/HemX"/>
</dbReference>
<feature type="transmembrane region" description="Helical" evidence="1">
    <location>
        <begin position="129"/>
        <end position="154"/>
    </location>
</feature>
<organism evidence="3 4">
    <name type="scientific">Edwardsiella anguillarum ET080813</name>
    <dbReference type="NCBI Taxonomy" id="667120"/>
    <lineage>
        <taxon>Bacteria</taxon>
        <taxon>Pseudomonadati</taxon>
        <taxon>Pseudomonadota</taxon>
        <taxon>Gammaproteobacteria</taxon>
        <taxon>Enterobacterales</taxon>
        <taxon>Hafniaceae</taxon>
        <taxon>Edwardsiella</taxon>
    </lineage>
</organism>
<dbReference type="Pfam" id="PF01578">
    <property type="entry name" value="Cytochrom_C_asm"/>
    <property type="match status" value="1"/>
</dbReference>
<dbReference type="PANTHER" id="PTHR38034:SF1">
    <property type="entry name" value="INNER MEMBRANE PROTEIN YPJD"/>
    <property type="match status" value="1"/>
</dbReference>
<feature type="transmembrane region" description="Helical" evidence="1">
    <location>
        <begin position="33"/>
        <end position="50"/>
    </location>
</feature>
<gene>
    <name evidence="3" type="ORF">ETEE_1073</name>
</gene>
<dbReference type="GeneID" id="33938755"/>
<dbReference type="GO" id="GO:0017004">
    <property type="term" value="P:cytochrome complex assembly"/>
    <property type="evidence" value="ECO:0007669"/>
    <property type="project" value="InterPro"/>
</dbReference>
<feature type="transmembrane region" description="Helical" evidence="1">
    <location>
        <begin position="237"/>
        <end position="258"/>
    </location>
</feature>
<name>A0A076LLD4_9GAMM</name>
<accession>A0A076LLD4</accession>
<keyword evidence="1" id="KW-1133">Transmembrane helix</keyword>
<dbReference type="GO" id="GO:0020037">
    <property type="term" value="F:heme binding"/>
    <property type="evidence" value="ECO:0007669"/>
    <property type="project" value="InterPro"/>
</dbReference>